<evidence type="ECO:0000256" key="4">
    <source>
        <dbReference type="ARBA" id="ARBA00022741"/>
    </source>
</evidence>
<feature type="domain" description="Disease resistance protein At4g27190-like leucine-rich repeats" evidence="8">
    <location>
        <begin position="825"/>
        <end position="934"/>
    </location>
</feature>
<evidence type="ECO:0000313" key="10">
    <source>
        <dbReference type="EMBL" id="KAK8977497.1"/>
    </source>
</evidence>
<dbReference type="PANTHER" id="PTHR33463:SF212">
    <property type="entry name" value="AND NB-ARC DOMAINS-CONTAINING DISEASE RESISTANCE PROTEIN, PUTATIVE-RELATED"/>
    <property type="match status" value="1"/>
</dbReference>
<feature type="domain" description="Disease resistance protein winged helix" evidence="9">
    <location>
        <begin position="436"/>
        <end position="507"/>
    </location>
</feature>
<evidence type="ECO:0000259" key="8">
    <source>
        <dbReference type="Pfam" id="PF23247"/>
    </source>
</evidence>
<dbReference type="InterPro" id="IPR001611">
    <property type="entry name" value="Leu-rich_rpt"/>
</dbReference>
<keyword evidence="11" id="KW-1185">Reference proteome</keyword>
<dbReference type="Pfam" id="PF13855">
    <property type="entry name" value="LRR_8"/>
    <property type="match status" value="1"/>
</dbReference>
<dbReference type="InterPro" id="IPR057135">
    <property type="entry name" value="At4g27190-like_LRR"/>
</dbReference>
<dbReference type="Gene3D" id="3.80.10.10">
    <property type="entry name" value="Ribonuclease Inhibitor"/>
    <property type="match status" value="2"/>
</dbReference>
<keyword evidence="3" id="KW-0677">Repeat</keyword>
<evidence type="ECO:0000256" key="1">
    <source>
        <dbReference type="ARBA" id="ARBA00008894"/>
    </source>
</evidence>
<dbReference type="SUPFAM" id="SSF52058">
    <property type="entry name" value="L domain-like"/>
    <property type="match status" value="1"/>
</dbReference>
<name>A0ABR2NMW7_9ROSI</name>
<dbReference type="InterPro" id="IPR050905">
    <property type="entry name" value="Plant_NBS-LRR"/>
</dbReference>
<feature type="domain" description="NB-ARC" evidence="7">
    <location>
        <begin position="181"/>
        <end position="349"/>
    </location>
</feature>
<evidence type="ECO:0008006" key="12">
    <source>
        <dbReference type="Google" id="ProtNLM"/>
    </source>
</evidence>
<dbReference type="InterPro" id="IPR058922">
    <property type="entry name" value="WHD_DRP"/>
</dbReference>
<dbReference type="Gene3D" id="1.10.10.10">
    <property type="entry name" value="Winged helix-like DNA-binding domain superfamily/Winged helix DNA-binding domain"/>
    <property type="match status" value="1"/>
</dbReference>
<organism evidence="10 11">
    <name type="scientific">Hibiscus sabdariffa</name>
    <name type="common">roselle</name>
    <dbReference type="NCBI Taxonomy" id="183260"/>
    <lineage>
        <taxon>Eukaryota</taxon>
        <taxon>Viridiplantae</taxon>
        <taxon>Streptophyta</taxon>
        <taxon>Embryophyta</taxon>
        <taxon>Tracheophyta</taxon>
        <taxon>Spermatophyta</taxon>
        <taxon>Magnoliopsida</taxon>
        <taxon>eudicotyledons</taxon>
        <taxon>Gunneridae</taxon>
        <taxon>Pentapetalae</taxon>
        <taxon>rosids</taxon>
        <taxon>malvids</taxon>
        <taxon>Malvales</taxon>
        <taxon>Malvaceae</taxon>
        <taxon>Malvoideae</taxon>
        <taxon>Hibiscus</taxon>
    </lineage>
</organism>
<keyword evidence="5" id="KW-0611">Plant defense</keyword>
<evidence type="ECO:0000256" key="2">
    <source>
        <dbReference type="ARBA" id="ARBA00022614"/>
    </source>
</evidence>
<accession>A0ABR2NMW7</accession>
<keyword evidence="2" id="KW-0433">Leucine-rich repeat</keyword>
<dbReference type="Gene3D" id="1.10.8.430">
    <property type="entry name" value="Helical domain of apoptotic protease-activating factors"/>
    <property type="match status" value="1"/>
</dbReference>
<dbReference type="InterPro" id="IPR036388">
    <property type="entry name" value="WH-like_DNA-bd_sf"/>
</dbReference>
<dbReference type="Pfam" id="PF23247">
    <property type="entry name" value="LRR_RPS2"/>
    <property type="match status" value="1"/>
</dbReference>
<protein>
    <recommendedName>
        <fullName evidence="12">AAA+ ATPase domain-containing protein</fullName>
    </recommendedName>
</protein>
<evidence type="ECO:0000259" key="7">
    <source>
        <dbReference type="Pfam" id="PF00931"/>
    </source>
</evidence>
<comment type="caution">
    <text evidence="10">The sequence shown here is derived from an EMBL/GenBank/DDBJ whole genome shotgun (WGS) entry which is preliminary data.</text>
</comment>
<dbReference type="InterPro" id="IPR002182">
    <property type="entry name" value="NB-ARC"/>
</dbReference>
<evidence type="ECO:0000256" key="5">
    <source>
        <dbReference type="ARBA" id="ARBA00022821"/>
    </source>
</evidence>
<dbReference type="PRINTS" id="PR00364">
    <property type="entry name" value="DISEASERSIST"/>
</dbReference>
<dbReference type="InterPro" id="IPR027417">
    <property type="entry name" value="P-loop_NTPase"/>
</dbReference>
<evidence type="ECO:0000313" key="11">
    <source>
        <dbReference type="Proteomes" id="UP001396334"/>
    </source>
</evidence>
<dbReference type="InterPro" id="IPR042197">
    <property type="entry name" value="Apaf_helical"/>
</dbReference>
<keyword evidence="6" id="KW-0067">ATP-binding</keyword>
<keyword evidence="4" id="KW-0547">Nucleotide-binding</keyword>
<dbReference type="PANTHER" id="PTHR33463">
    <property type="entry name" value="NB-ARC DOMAIN-CONTAINING PROTEIN-RELATED"/>
    <property type="match status" value="1"/>
</dbReference>
<dbReference type="Pfam" id="PF23559">
    <property type="entry name" value="WHD_DRP"/>
    <property type="match status" value="1"/>
</dbReference>
<dbReference type="Pfam" id="PF00931">
    <property type="entry name" value="NB-ARC"/>
    <property type="match status" value="1"/>
</dbReference>
<evidence type="ECO:0000256" key="3">
    <source>
        <dbReference type="ARBA" id="ARBA00022737"/>
    </source>
</evidence>
<dbReference type="EMBL" id="JBBPBN010000117">
    <property type="protein sequence ID" value="KAK8977497.1"/>
    <property type="molecule type" value="Genomic_DNA"/>
</dbReference>
<evidence type="ECO:0000256" key="6">
    <source>
        <dbReference type="ARBA" id="ARBA00022840"/>
    </source>
</evidence>
<comment type="similarity">
    <text evidence="1">Belongs to the disease resistance NB-LRR family.</text>
</comment>
<dbReference type="SUPFAM" id="SSF52540">
    <property type="entry name" value="P-loop containing nucleoside triphosphate hydrolases"/>
    <property type="match status" value="1"/>
</dbReference>
<dbReference type="Gene3D" id="3.40.50.300">
    <property type="entry name" value="P-loop containing nucleotide triphosphate hydrolases"/>
    <property type="match status" value="1"/>
</dbReference>
<sequence>MNQQGIKVHFFFGCGPFVHCFIASQEVLIQDKSMEYVEPAVAVSNCLGPPICKYLRYHRKLNDYVRNLKRIGDELNGKMKDIELQLKAELLQVGKVRKVEVEIWMKNVKAVIGEAQDVETKVSNGRYLCRACNGKLVDEKTQEMQTLLDKAPNASGTLAIDGPNVGLPLPTSELVGEKAVRDEIWQCLMREEVSMIGVWGMGGVGKTTIMKHIHNDLLKEPLKFDKVIWVTISKEFSLKKLQDDIASALNLKENRKDLAEEGNMVRRAAVLLEMLNKTGKHVLILDDVWDEFSLEEVGIPEPGSSNGCKLVLTTRSVQVCRRMGCKDIQVRPLSEEEALILFVNKVGPNMFQNTSIKPTLKLVVNECACLPLTIAVVAGTLKGEDDPLIWKNALKELKRRIGMVEGVEAKVIERLKFSFNHLKDEKVRQCFLYCALYPEDFQIQKDVLIECWIDEGFIDEMDTRKEMQDKGHAILKRLQDNCLLENAISRDHGSPCVKMHDALRDMALSITSTNPRYLIQAGLQLKRLPRAEEWRADIDKVSLMENSISEIPEDTSPRNCQLLTTLLLQGNPIEMIADVFFVNMPRLSVVNLSGTCIQSLPNSISGLKNLTALLLQGCYELRHVPRLWKLQGLKKLDLGRTKIEVVPEGTDMLVNLRLKAEKVVPLGKLERFQGCFQDMHEFNKFVSSMTMQQSKNNLTNYLLQVGPTAFDLMSGWDKNIRINKIGSCEVELIMLPFDVQNLIVSNAQDSRSLTDDIPCLDNAIDLRVCTISNCQDMECVVYLPFSSSTHPFQSLERLNLYTLPKLRVVIRFGSATTSILPPFPTFSLLKVIYVVDCSSMKTLLPHWLLPNLQNLEQILVSWCTQLIQILGAPTSKDEENESDALIKFSLPNFKMLELYGLPQLVSICGKRGIMVCDSLHLIYVEKCDKLERIPPFVPLVGNGQPYAYAPPSLQIKSSPEGWWEWLEWDHHPNFKNVLQPHLIK</sequence>
<dbReference type="Proteomes" id="UP001396334">
    <property type="component" value="Unassembled WGS sequence"/>
</dbReference>
<proteinExistence type="inferred from homology"/>
<evidence type="ECO:0000259" key="9">
    <source>
        <dbReference type="Pfam" id="PF23559"/>
    </source>
</evidence>
<gene>
    <name evidence="10" type="ORF">V6N11_013283</name>
</gene>
<dbReference type="InterPro" id="IPR032675">
    <property type="entry name" value="LRR_dom_sf"/>
</dbReference>
<reference evidence="10 11" key="1">
    <citation type="journal article" date="2024" name="G3 (Bethesda)">
        <title>Genome assembly of Hibiscus sabdariffa L. provides insights into metabolisms of medicinal natural products.</title>
        <authorList>
            <person name="Kim T."/>
        </authorList>
    </citation>
    <scope>NUCLEOTIDE SEQUENCE [LARGE SCALE GENOMIC DNA]</scope>
    <source>
        <strain evidence="10">TK-2024</strain>
        <tissue evidence="10">Old leaves</tissue>
    </source>
</reference>